<dbReference type="AlphaFoldDB" id="A0A840Z1M6"/>
<dbReference type="PROSITE" id="PS50977">
    <property type="entry name" value="HTH_TETR_2"/>
    <property type="match status" value="1"/>
</dbReference>
<evidence type="ECO:0000313" key="7">
    <source>
        <dbReference type="Proteomes" id="UP000554342"/>
    </source>
</evidence>
<sequence length="209" mass="22420">MPDTPPPPAAQQQRSTVTQDLLLDAAEAALREGGLTACTIQAVAARAGRSAGSVYRRFGDKDGMIAAVIARYLDRVVTANEANFPLLAERFPHLSDRLKALVDGAVTAQRRDWRLAQALREAAAQSDNPALTAAMQRLNTTVQGLARQTLNGCATEITHPDKPRAIDFAILMLGGAMEAVTRADPPMDDAAIKAELYDMLHGYLTRQGA</sequence>
<dbReference type="InterPro" id="IPR001647">
    <property type="entry name" value="HTH_TetR"/>
</dbReference>
<feature type="domain" description="HTH tetR-type" evidence="5">
    <location>
        <begin position="16"/>
        <end position="76"/>
    </location>
</feature>
<dbReference type="Proteomes" id="UP000554342">
    <property type="component" value="Unassembled WGS sequence"/>
</dbReference>
<comment type="caution">
    <text evidence="6">The sequence shown here is derived from an EMBL/GenBank/DDBJ whole genome shotgun (WGS) entry which is preliminary data.</text>
</comment>
<dbReference type="EMBL" id="JACIJI010000005">
    <property type="protein sequence ID" value="MBB5719689.1"/>
    <property type="molecule type" value="Genomic_DNA"/>
</dbReference>
<feature type="DNA-binding region" description="H-T-H motif" evidence="4">
    <location>
        <begin position="39"/>
        <end position="58"/>
    </location>
</feature>
<proteinExistence type="predicted"/>
<name>A0A840Z1M6_9SPHN</name>
<dbReference type="GO" id="GO:0000976">
    <property type="term" value="F:transcription cis-regulatory region binding"/>
    <property type="evidence" value="ECO:0007669"/>
    <property type="project" value="TreeGrafter"/>
</dbReference>
<dbReference type="RefSeq" id="WP_184004762.1">
    <property type="nucleotide sequence ID" value="NZ_BAABIF010000030.1"/>
</dbReference>
<accession>A0A840Z1M6</accession>
<protein>
    <submittedName>
        <fullName evidence="6">AcrR family transcriptional regulator</fullName>
    </submittedName>
</protein>
<keyword evidence="7" id="KW-1185">Reference proteome</keyword>
<dbReference type="Pfam" id="PF00440">
    <property type="entry name" value="TetR_N"/>
    <property type="match status" value="1"/>
</dbReference>
<evidence type="ECO:0000256" key="1">
    <source>
        <dbReference type="ARBA" id="ARBA00023015"/>
    </source>
</evidence>
<dbReference type="PRINTS" id="PR00455">
    <property type="entry name" value="HTHTETR"/>
</dbReference>
<evidence type="ECO:0000256" key="4">
    <source>
        <dbReference type="PROSITE-ProRule" id="PRU00335"/>
    </source>
</evidence>
<dbReference type="InterPro" id="IPR050109">
    <property type="entry name" value="HTH-type_TetR-like_transc_reg"/>
</dbReference>
<evidence type="ECO:0000313" key="6">
    <source>
        <dbReference type="EMBL" id="MBB5719689.1"/>
    </source>
</evidence>
<evidence type="ECO:0000256" key="3">
    <source>
        <dbReference type="ARBA" id="ARBA00023163"/>
    </source>
</evidence>
<dbReference type="SUPFAM" id="SSF46689">
    <property type="entry name" value="Homeodomain-like"/>
    <property type="match status" value="1"/>
</dbReference>
<reference evidence="6 7" key="1">
    <citation type="submission" date="2020-08" db="EMBL/GenBank/DDBJ databases">
        <title>Genomic Encyclopedia of Type Strains, Phase IV (KMG-IV): sequencing the most valuable type-strain genomes for metagenomic binning, comparative biology and taxonomic classification.</title>
        <authorList>
            <person name="Goeker M."/>
        </authorList>
    </citation>
    <scope>NUCLEOTIDE SEQUENCE [LARGE SCALE GENOMIC DNA]</scope>
    <source>
        <strain evidence="6 7">DSM 27203</strain>
    </source>
</reference>
<keyword evidence="1" id="KW-0805">Transcription regulation</keyword>
<dbReference type="PANTHER" id="PTHR30055:SF234">
    <property type="entry name" value="HTH-TYPE TRANSCRIPTIONAL REGULATOR BETI"/>
    <property type="match status" value="1"/>
</dbReference>
<dbReference type="PANTHER" id="PTHR30055">
    <property type="entry name" value="HTH-TYPE TRANSCRIPTIONAL REGULATOR RUTR"/>
    <property type="match status" value="1"/>
</dbReference>
<keyword evidence="3" id="KW-0804">Transcription</keyword>
<keyword evidence="2 4" id="KW-0238">DNA-binding</keyword>
<evidence type="ECO:0000259" key="5">
    <source>
        <dbReference type="PROSITE" id="PS50977"/>
    </source>
</evidence>
<dbReference type="GO" id="GO:0003700">
    <property type="term" value="F:DNA-binding transcription factor activity"/>
    <property type="evidence" value="ECO:0007669"/>
    <property type="project" value="TreeGrafter"/>
</dbReference>
<dbReference type="Gene3D" id="1.10.357.10">
    <property type="entry name" value="Tetracycline Repressor, domain 2"/>
    <property type="match status" value="1"/>
</dbReference>
<evidence type="ECO:0000256" key="2">
    <source>
        <dbReference type="ARBA" id="ARBA00023125"/>
    </source>
</evidence>
<dbReference type="InterPro" id="IPR009057">
    <property type="entry name" value="Homeodomain-like_sf"/>
</dbReference>
<dbReference type="Pfam" id="PF17918">
    <property type="entry name" value="TetR_C_15"/>
    <property type="match status" value="1"/>
</dbReference>
<organism evidence="6 7">
    <name type="scientific">Stakelama sediminis</name>
    <dbReference type="NCBI Taxonomy" id="463200"/>
    <lineage>
        <taxon>Bacteria</taxon>
        <taxon>Pseudomonadati</taxon>
        <taxon>Pseudomonadota</taxon>
        <taxon>Alphaproteobacteria</taxon>
        <taxon>Sphingomonadales</taxon>
        <taxon>Sphingomonadaceae</taxon>
        <taxon>Stakelama</taxon>
    </lineage>
</organism>
<dbReference type="InterPro" id="IPR041669">
    <property type="entry name" value="TetR_C_15"/>
</dbReference>
<gene>
    <name evidence="6" type="ORF">FHR23_002637</name>
</gene>